<gene>
    <name evidence="1" type="primary">sixA</name>
    <name evidence="1" type="ORF">ORQ98_04200</name>
</gene>
<proteinExistence type="predicted"/>
<dbReference type="SUPFAM" id="SSF53254">
    <property type="entry name" value="Phosphoglycerate mutase-like"/>
    <property type="match status" value="1"/>
</dbReference>
<dbReference type="Proteomes" id="UP001528823">
    <property type="component" value="Unassembled WGS sequence"/>
</dbReference>
<accession>A0ABT5U4K8</accession>
<comment type="caution">
    <text evidence="1">The sequence shown here is derived from an EMBL/GenBank/DDBJ whole genome shotgun (WGS) entry which is preliminary data.</text>
</comment>
<reference evidence="1 2" key="1">
    <citation type="submission" date="2022-11" db="EMBL/GenBank/DDBJ databases">
        <title>Spartinivicinus poritis sp. nov., isolated from scleractinian coral Porites lutea.</title>
        <authorList>
            <person name="Zhang G."/>
            <person name="Cai L."/>
            <person name="Wei Q."/>
        </authorList>
    </citation>
    <scope>NUCLEOTIDE SEQUENCE [LARGE SCALE GENOMIC DNA]</scope>
    <source>
        <strain evidence="1 2">A2-2</strain>
    </source>
</reference>
<evidence type="ECO:0000313" key="2">
    <source>
        <dbReference type="Proteomes" id="UP001528823"/>
    </source>
</evidence>
<evidence type="ECO:0000313" key="1">
    <source>
        <dbReference type="EMBL" id="MDE1461160.1"/>
    </source>
</evidence>
<dbReference type="InterPro" id="IPR050275">
    <property type="entry name" value="PGM_Phosphatase"/>
</dbReference>
<dbReference type="InterPro" id="IPR013078">
    <property type="entry name" value="His_Pase_superF_clade-1"/>
</dbReference>
<dbReference type="Gene3D" id="3.40.50.1240">
    <property type="entry name" value="Phosphoglycerate mutase-like"/>
    <property type="match status" value="1"/>
</dbReference>
<organism evidence="1 2">
    <name type="scientific">Spartinivicinus poritis</name>
    <dbReference type="NCBI Taxonomy" id="2994640"/>
    <lineage>
        <taxon>Bacteria</taxon>
        <taxon>Pseudomonadati</taxon>
        <taxon>Pseudomonadota</taxon>
        <taxon>Gammaproteobacteria</taxon>
        <taxon>Oceanospirillales</taxon>
        <taxon>Zooshikellaceae</taxon>
        <taxon>Spartinivicinus</taxon>
    </lineage>
</organism>
<dbReference type="SMART" id="SM00855">
    <property type="entry name" value="PGAM"/>
    <property type="match status" value="1"/>
</dbReference>
<dbReference type="Pfam" id="PF00300">
    <property type="entry name" value="His_Phos_1"/>
    <property type="match status" value="1"/>
</dbReference>
<dbReference type="RefSeq" id="WP_274687527.1">
    <property type="nucleotide sequence ID" value="NZ_JAPMOU010000003.1"/>
</dbReference>
<dbReference type="CDD" id="cd07040">
    <property type="entry name" value="HP"/>
    <property type="match status" value="1"/>
</dbReference>
<keyword evidence="2" id="KW-1185">Reference proteome</keyword>
<dbReference type="EMBL" id="JAPMOU010000003">
    <property type="protein sequence ID" value="MDE1461160.1"/>
    <property type="molecule type" value="Genomic_DNA"/>
</dbReference>
<dbReference type="InterPro" id="IPR004449">
    <property type="entry name" value="SixA"/>
</dbReference>
<name>A0ABT5U4K8_9GAMM</name>
<dbReference type="NCBIfam" id="TIGR00249">
    <property type="entry name" value="sixA"/>
    <property type="match status" value="1"/>
</dbReference>
<dbReference type="PANTHER" id="PTHR48100">
    <property type="entry name" value="BROAD-SPECIFICITY PHOSPHATASE YOR283W-RELATED"/>
    <property type="match status" value="1"/>
</dbReference>
<sequence>MIQLLIMRHGDAVMTLPDDERALTPQGVQQVQQQASQLLQTQFIPDQIIASPLQRAQQTAELVAQAIAPEVRVNTLDSLTPNDSPQVVLQTLDAKAKSGELMLDTGCLLVVSHLPLVAVLTSLLVEGHQQRTFTYMTADVVALEAEVIAAGCCRLLKQLRV</sequence>
<dbReference type="InterPro" id="IPR029033">
    <property type="entry name" value="His_PPase_superfam"/>
</dbReference>
<protein>
    <submittedName>
        <fullName evidence="1">Phosphohistidine phosphatase SixA</fullName>
    </submittedName>
</protein>